<name>A0AAT9FPW6_9BACT</name>
<comment type="subcellular location">
    <subcellularLocation>
        <location evidence="1">Endomembrane system</location>
        <topology evidence="1">Multi-pass membrane protein</topology>
    </subcellularLocation>
</comment>
<keyword evidence="4 5" id="KW-0472">Membrane</keyword>
<feature type="transmembrane region" description="Helical" evidence="5">
    <location>
        <begin position="193"/>
        <end position="212"/>
    </location>
</feature>
<sequence length="252" mass="27337">MPSDKIRAEHSPEAIRKRLSEDPSQNYLRDFIYGAIDGAVTTFAVVASVAATGLSTGVVIIMGLANLLADGFSMAAGNFLGTRAEIQTRDKRRRAEEKEIDSHPEGEREEIRQIFAAKGFEGEVLDQVVDVITSDKKRWVDTMITEEFGLPLNNPSAWKAAGVTYLAFVVVGFIPLITYILEYLMPGTVGSPFAVASVLTGVAFFIVGTLKSRFVGKHWLWEGFETLGIGALAAAIAYIIGLLLKPLLDGVV</sequence>
<dbReference type="GO" id="GO:0030026">
    <property type="term" value="P:intracellular manganese ion homeostasis"/>
    <property type="evidence" value="ECO:0007669"/>
    <property type="project" value="InterPro"/>
</dbReference>
<dbReference type="KEGG" id="osu:NT6N_30620"/>
<evidence type="ECO:0000313" key="6">
    <source>
        <dbReference type="EMBL" id="BDS08022.1"/>
    </source>
</evidence>
<evidence type="ECO:0000256" key="1">
    <source>
        <dbReference type="ARBA" id="ARBA00004127"/>
    </source>
</evidence>
<dbReference type="GO" id="GO:0005384">
    <property type="term" value="F:manganese ion transmembrane transporter activity"/>
    <property type="evidence" value="ECO:0007669"/>
    <property type="project" value="InterPro"/>
</dbReference>
<evidence type="ECO:0000256" key="3">
    <source>
        <dbReference type="ARBA" id="ARBA00022989"/>
    </source>
</evidence>
<dbReference type="AlphaFoldDB" id="A0AAT9FPW6"/>
<evidence type="ECO:0000256" key="2">
    <source>
        <dbReference type="ARBA" id="ARBA00022692"/>
    </source>
</evidence>
<dbReference type="Pfam" id="PF01988">
    <property type="entry name" value="VIT1"/>
    <property type="match status" value="1"/>
</dbReference>
<dbReference type="PANTHER" id="PTHR31851">
    <property type="entry name" value="FE(2+)/MN(2+) TRANSPORTER PCL1"/>
    <property type="match status" value="1"/>
</dbReference>
<evidence type="ECO:0000256" key="5">
    <source>
        <dbReference type="SAM" id="Phobius"/>
    </source>
</evidence>
<dbReference type="GO" id="GO:0012505">
    <property type="term" value="C:endomembrane system"/>
    <property type="evidence" value="ECO:0007669"/>
    <property type="project" value="UniProtKB-SubCell"/>
</dbReference>
<dbReference type="InterPro" id="IPR008217">
    <property type="entry name" value="Ccc1_fam"/>
</dbReference>
<proteinExistence type="predicted"/>
<evidence type="ECO:0000256" key="4">
    <source>
        <dbReference type="ARBA" id="ARBA00023136"/>
    </source>
</evidence>
<gene>
    <name evidence="6" type="ORF">NT6N_30620</name>
</gene>
<accession>A0AAT9FPW6</accession>
<organism evidence="6">
    <name type="scientific">Oceaniferula spumae</name>
    <dbReference type="NCBI Taxonomy" id="2979115"/>
    <lineage>
        <taxon>Bacteria</taxon>
        <taxon>Pseudomonadati</taxon>
        <taxon>Verrucomicrobiota</taxon>
        <taxon>Verrucomicrobiia</taxon>
        <taxon>Verrucomicrobiales</taxon>
        <taxon>Verrucomicrobiaceae</taxon>
        <taxon>Oceaniferula</taxon>
    </lineage>
</organism>
<keyword evidence="3 5" id="KW-1133">Transmembrane helix</keyword>
<dbReference type="EMBL" id="AP026866">
    <property type="protein sequence ID" value="BDS08022.1"/>
    <property type="molecule type" value="Genomic_DNA"/>
</dbReference>
<keyword evidence="2 5" id="KW-0812">Transmembrane</keyword>
<feature type="transmembrane region" description="Helical" evidence="5">
    <location>
        <begin position="163"/>
        <end position="181"/>
    </location>
</feature>
<feature type="transmembrane region" description="Helical" evidence="5">
    <location>
        <begin position="31"/>
        <end position="51"/>
    </location>
</feature>
<feature type="transmembrane region" description="Helical" evidence="5">
    <location>
        <begin position="57"/>
        <end position="81"/>
    </location>
</feature>
<protein>
    <submittedName>
        <fullName evidence="6">Membrane protein</fullName>
    </submittedName>
</protein>
<feature type="transmembrane region" description="Helical" evidence="5">
    <location>
        <begin position="224"/>
        <end position="244"/>
    </location>
</feature>
<reference evidence="6" key="1">
    <citation type="submission" date="2024-07" db="EMBL/GenBank/DDBJ databases">
        <title>Complete genome sequence of Verrucomicrobiaceae bacterium NT6N.</title>
        <authorList>
            <person name="Huang C."/>
            <person name="Takami H."/>
            <person name="Hamasaki K."/>
        </authorList>
    </citation>
    <scope>NUCLEOTIDE SEQUENCE</scope>
    <source>
        <strain evidence="6">NT6N</strain>
    </source>
</reference>